<reference evidence="4" key="1">
    <citation type="journal article" date="2019" name="Int. J. Syst. Evol. Microbiol.">
        <title>The Global Catalogue of Microorganisms (GCM) 10K type strain sequencing project: providing services to taxonomists for standard genome sequencing and annotation.</title>
        <authorList>
            <consortium name="The Broad Institute Genomics Platform"/>
            <consortium name="The Broad Institute Genome Sequencing Center for Infectious Disease"/>
            <person name="Wu L."/>
            <person name="Ma J."/>
        </authorList>
    </citation>
    <scope>NUCLEOTIDE SEQUENCE [LARGE SCALE GENOMIC DNA]</scope>
    <source>
        <strain evidence="4">CGMCC 4.7241</strain>
    </source>
</reference>
<evidence type="ECO:0000313" key="3">
    <source>
        <dbReference type="EMBL" id="MFC3760963.1"/>
    </source>
</evidence>
<organism evidence="3 4">
    <name type="scientific">Tenggerimyces flavus</name>
    <dbReference type="NCBI Taxonomy" id="1708749"/>
    <lineage>
        <taxon>Bacteria</taxon>
        <taxon>Bacillati</taxon>
        <taxon>Actinomycetota</taxon>
        <taxon>Actinomycetes</taxon>
        <taxon>Propionibacteriales</taxon>
        <taxon>Nocardioidaceae</taxon>
        <taxon>Tenggerimyces</taxon>
    </lineage>
</organism>
<accession>A0ABV7Y7C5</accession>
<dbReference type="Proteomes" id="UP001595699">
    <property type="component" value="Unassembled WGS sequence"/>
</dbReference>
<sequence length="349" mass="35765">MSSSDTRLVYIGSFTSPGGTGTGITLAKQAISTGELSVVDVVAESASPAFLAWHPSGQFLYAVNEVGEGAVSAYAVGDDGSLTFLGTQPTGANGPCHLTVHPTGRFLLTANYGSGAVTVHPIAATGELGDRTDLVQHKGSGPNPSRQEGPHAHHVRVDPSGTHVLAVDLGIDAVLTYVLDLDKGTLTNGSIAHTEPGAGPRHLAFAPDGHVHVANELDSTVTTFLLDPASGALAPTGVTSSLKQQPAPDDNYPSEIGISEDGRFLYVANRGLDVIGVLAVEGAVVRPVADVPTGGAWPRHLAVSGSHLYVANERSHQVTHFSLSTETGLPELVGEIAVPSPGCILPALA</sequence>
<proteinExistence type="inferred from homology"/>
<evidence type="ECO:0000256" key="2">
    <source>
        <dbReference type="SAM" id="MobiDB-lite"/>
    </source>
</evidence>
<dbReference type="PANTHER" id="PTHR30344:SF1">
    <property type="entry name" value="6-PHOSPHOGLUCONOLACTONASE"/>
    <property type="match status" value="1"/>
</dbReference>
<comment type="caution">
    <text evidence="3">The sequence shown here is derived from an EMBL/GenBank/DDBJ whole genome shotgun (WGS) entry which is preliminary data.</text>
</comment>
<feature type="region of interest" description="Disordered" evidence="2">
    <location>
        <begin position="132"/>
        <end position="153"/>
    </location>
</feature>
<dbReference type="Pfam" id="PF10282">
    <property type="entry name" value="Lactonase"/>
    <property type="match status" value="1"/>
</dbReference>
<protein>
    <submittedName>
        <fullName evidence="3">Lactonase family protein</fullName>
    </submittedName>
</protein>
<dbReference type="SUPFAM" id="SSF51004">
    <property type="entry name" value="C-terminal (heme d1) domain of cytochrome cd1-nitrite reductase"/>
    <property type="match status" value="1"/>
</dbReference>
<dbReference type="InterPro" id="IPR019405">
    <property type="entry name" value="Lactonase_7-beta_prop"/>
</dbReference>
<name>A0ABV7Y7C5_9ACTN</name>
<gene>
    <name evidence="3" type="ORF">ACFOUW_08930</name>
</gene>
<dbReference type="InterPro" id="IPR011048">
    <property type="entry name" value="Haem_d1_sf"/>
</dbReference>
<dbReference type="RefSeq" id="WP_205117194.1">
    <property type="nucleotide sequence ID" value="NZ_JAFBCM010000001.1"/>
</dbReference>
<dbReference type="PANTHER" id="PTHR30344">
    <property type="entry name" value="6-PHOSPHOGLUCONOLACTONASE-RELATED"/>
    <property type="match status" value="1"/>
</dbReference>
<evidence type="ECO:0000313" key="4">
    <source>
        <dbReference type="Proteomes" id="UP001595699"/>
    </source>
</evidence>
<evidence type="ECO:0000256" key="1">
    <source>
        <dbReference type="ARBA" id="ARBA00005564"/>
    </source>
</evidence>
<keyword evidence="4" id="KW-1185">Reference proteome</keyword>
<dbReference type="EMBL" id="JBHRZH010000006">
    <property type="protein sequence ID" value="MFC3760963.1"/>
    <property type="molecule type" value="Genomic_DNA"/>
</dbReference>
<dbReference type="Gene3D" id="2.130.10.10">
    <property type="entry name" value="YVTN repeat-like/Quinoprotein amine dehydrogenase"/>
    <property type="match status" value="1"/>
</dbReference>
<dbReference type="InterPro" id="IPR015943">
    <property type="entry name" value="WD40/YVTN_repeat-like_dom_sf"/>
</dbReference>
<comment type="similarity">
    <text evidence="1">Belongs to the cycloisomerase 2 family.</text>
</comment>
<dbReference type="InterPro" id="IPR050282">
    <property type="entry name" value="Cycloisomerase_2"/>
</dbReference>